<feature type="transmembrane region" description="Helical" evidence="10">
    <location>
        <begin position="108"/>
        <end position="129"/>
    </location>
</feature>
<sequence>MEYSADSTHDLIEYCFPHSNLSCTRKARTRDEYALMYVFFSSISVFTVFVNLLVIISISHFKQLQTPTNLFILSLAVADLLIGGIVMPVEGMRLVESCWFLGKELCNFFPAVICILVSASLGHLVFIAVDRYVAVCKPFFYASTMTTGKSVACIVLCWLSSAVYNWTLLHVNENMNNPERQSSCLGECLLLIDFTWSIIDLVFSFILPCCILFTLYLIIFFEARNQARAITAQQGSISNNVKYAISKSSDRKAAKTLGIVIFVYLMCWIPYYISILTQESTSITVYVLSWLMYMNSFVNPLIYAMFYPWFKVSIRHIVTLKILDTSSSHLHLLPQ</sequence>
<dbReference type="CDD" id="cd15055">
    <property type="entry name" value="7tmA_TAARs"/>
    <property type="match status" value="1"/>
</dbReference>
<evidence type="ECO:0000256" key="2">
    <source>
        <dbReference type="ARBA" id="ARBA00022475"/>
    </source>
</evidence>
<dbReference type="PRINTS" id="PR00237">
    <property type="entry name" value="GPCRRHODOPSN"/>
</dbReference>
<dbReference type="GO" id="GO:0001594">
    <property type="term" value="F:trace-amine receptor activity"/>
    <property type="evidence" value="ECO:0007669"/>
    <property type="project" value="TreeGrafter"/>
</dbReference>
<dbReference type="SMART" id="SM01381">
    <property type="entry name" value="7TM_GPCR_Srsx"/>
    <property type="match status" value="1"/>
</dbReference>
<evidence type="ECO:0000256" key="3">
    <source>
        <dbReference type="ARBA" id="ARBA00022692"/>
    </source>
</evidence>
<evidence type="ECO:0000313" key="12">
    <source>
        <dbReference type="Proteomes" id="UP000515152"/>
    </source>
</evidence>
<comment type="similarity">
    <text evidence="9">Belongs to the G-protein coupled receptor 1 family.</text>
</comment>
<dbReference type="Pfam" id="PF00001">
    <property type="entry name" value="7tm_1"/>
    <property type="match status" value="1"/>
</dbReference>
<feature type="transmembrane region" description="Helical" evidence="10">
    <location>
        <begin position="150"/>
        <end position="169"/>
    </location>
</feature>
<dbReference type="Gene3D" id="1.20.1070.10">
    <property type="entry name" value="Rhodopsin 7-helix transmembrane proteins"/>
    <property type="match status" value="1"/>
</dbReference>
<dbReference type="GO" id="GO:0005886">
    <property type="term" value="C:plasma membrane"/>
    <property type="evidence" value="ECO:0007669"/>
    <property type="project" value="UniProtKB-SubCell"/>
</dbReference>
<keyword evidence="2" id="KW-1003">Cell membrane</keyword>
<organism evidence="12 13">
    <name type="scientific">Clupea harengus</name>
    <name type="common">Atlantic herring</name>
    <dbReference type="NCBI Taxonomy" id="7950"/>
    <lineage>
        <taxon>Eukaryota</taxon>
        <taxon>Metazoa</taxon>
        <taxon>Chordata</taxon>
        <taxon>Craniata</taxon>
        <taxon>Vertebrata</taxon>
        <taxon>Euteleostomi</taxon>
        <taxon>Actinopterygii</taxon>
        <taxon>Neopterygii</taxon>
        <taxon>Teleostei</taxon>
        <taxon>Clupei</taxon>
        <taxon>Clupeiformes</taxon>
        <taxon>Clupeoidei</taxon>
        <taxon>Clupeidae</taxon>
        <taxon>Clupea</taxon>
    </lineage>
</organism>
<evidence type="ECO:0000259" key="11">
    <source>
        <dbReference type="PROSITE" id="PS50262"/>
    </source>
</evidence>
<dbReference type="Proteomes" id="UP000515152">
    <property type="component" value="Chromosome 8"/>
</dbReference>
<keyword evidence="3 9" id="KW-0812">Transmembrane</keyword>
<feature type="domain" description="G-protein coupled receptors family 1 profile" evidence="11">
    <location>
        <begin position="50"/>
        <end position="303"/>
    </location>
</feature>
<dbReference type="GeneID" id="105905966"/>
<keyword evidence="12" id="KW-1185">Reference proteome</keyword>
<name>A0A6P8FZ97_CLUHA</name>
<dbReference type="KEGG" id="char:105905966"/>
<protein>
    <submittedName>
        <fullName evidence="13">Trace amine-associated receptor 13c-like</fullName>
    </submittedName>
</protein>
<dbReference type="PANTHER" id="PTHR24249:SF381">
    <property type="entry name" value="TRACE AMINE ASSOCIATED RECEPTOR 19P-RELATED"/>
    <property type="match status" value="1"/>
</dbReference>
<feature type="transmembrane region" description="Helical" evidence="10">
    <location>
        <begin position="34"/>
        <end position="58"/>
    </location>
</feature>
<keyword evidence="6 10" id="KW-0472">Membrane</keyword>
<evidence type="ECO:0000256" key="7">
    <source>
        <dbReference type="ARBA" id="ARBA00023170"/>
    </source>
</evidence>
<dbReference type="OrthoDB" id="10042731at2759"/>
<accession>A0A6P8FZ97</accession>
<comment type="subcellular location">
    <subcellularLocation>
        <location evidence="1">Cell membrane</location>
        <topology evidence="1">Multi-pass membrane protein</topology>
    </subcellularLocation>
</comment>
<dbReference type="InterPro" id="IPR017452">
    <property type="entry name" value="GPCR_Rhodpsn_7TM"/>
</dbReference>
<evidence type="ECO:0000256" key="8">
    <source>
        <dbReference type="ARBA" id="ARBA00023224"/>
    </source>
</evidence>
<proteinExistence type="inferred from homology"/>
<reference evidence="13" key="1">
    <citation type="submission" date="2025-08" db="UniProtKB">
        <authorList>
            <consortium name="RefSeq"/>
        </authorList>
    </citation>
    <scope>IDENTIFICATION</scope>
</reference>
<dbReference type="SUPFAM" id="SSF81321">
    <property type="entry name" value="Family A G protein-coupled receptor-like"/>
    <property type="match status" value="1"/>
</dbReference>
<dbReference type="InterPro" id="IPR000276">
    <property type="entry name" value="GPCR_Rhodpsn"/>
</dbReference>
<evidence type="ECO:0000256" key="9">
    <source>
        <dbReference type="RuleBase" id="RU000688"/>
    </source>
</evidence>
<keyword evidence="7 9" id="KW-0675">Receptor</keyword>
<evidence type="ECO:0000256" key="5">
    <source>
        <dbReference type="ARBA" id="ARBA00023040"/>
    </source>
</evidence>
<keyword evidence="5 9" id="KW-0297">G-protein coupled receptor</keyword>
<dbReference type="RefSeq" id="XP_031428670.1">
    <property type="nucleotide sequence ID" value="XM_031572810.1"/>
</dbReference>
<evidence type="ECO:0000256" key="1">
    <source>
        <dbReference type="ARBA" id="ARBA00004651"/>
    </source>
</evidence>
<feature type="transmembrane region" description="Helical" evidence="10">
    <location>
        <begin position="201"/>
        <end position="221"/>
    </location>
</feature>
<keyword evidence="8 9" id="KW-0807">Transducer</keyword>
<gene>
    <name evidence="13" type="primary">LOC105905966</name>
</gene>
<dbReference type="AlphaFoldDB" id="A0A6P8FZ97"/>
<feature type="transmembrane region" description="Helical" evidence="10">
    <location>
        <begin position="70"/>
        <end position="88"/>
    </location>
</feature>
<dbReference type="InterPro" id="IPR050569">
    <property type="entry name" value="TAAR"/>
</dbReference>
<feature type="transmembrane region" description="Helical" evidence="10">
    <location>
        <begin position="285"/>
        <end position="306"/>
    </location>
</feature>
<evidence type="ECO:0000256" key="4">
    <source>
        <dbReference type="ARBA" id="ARBA00022989"/>
    </source>
</evidence>
<feature type="transmembrane region" description="Helical" evidence="10">
    <location>
        <begin position="256"/>
        <end position="273"/>
    </location>
</feature>
<dbReference type="PROSITE" id="PS00237">
    <property type="entry name" value="G_PROTEIN_RECEP_F1_1"/>
    <property type="match status" value="1"/>
</dbReference>
<keyword evidence="4 10" id="KW-1133">Transmembrane helix</keyword>
<evidence type="ECO:0000256" key="6">
    <source>
        <dbReference type="ARBA" id="ARBA00023136"/>
    </source>
</evidence>
<dbReference type="PROSITE" id="PS50262">
    <property type="entry name" value="G_PROTEIN_RECEP_F1_2"/>
    <property type="match status" value="1"/>
</dbReference>
<dbReference type="PANTHER" id="PTHR24249">
    <property type="entry name" value="HISTAMINE RECEPTOR-RELATED G-PROTEIN COUPLED RECEPTOR"/>
    <property type="match status" value="1"/>
</dbReference>
<dbReference type="FunFam" id="1.20.1070.10:FF:000279">
    <property type="entry name" value="Trace amine-associated receptor 16f"/>
    <property type="match status" value="1"/>
</dbReference>
<evidence type="ECO:0000256" key="10">
    <source>
        <dbReference type="SAM" id="Phobius"/>
    </source>
</evidence>
<evidence type="ECO:0000313" key="13">
    <source>
        <dbReference type="RefSeq" id="XP_031428670.1"/>
    </source>
</evidence>